<dbReference type="SUPFAM" id="SSF53218">
    <property type="entry name" value="Molybdenum cofactor biosynthesis proteins"/>
    <property type="match status" value="1"/>
</dbReference>
<protein>
    <submittedName>
        <fullName evidence="3">4-diphosphocytidyl-2C-methyl-D-erythritol kinase</fullName>
    </submittedName>
</protein>
<dbReference type="Gene3D" id="3.90.550.10">
    <property type="entry name" value="Spore Coat Polysaccharide Biosynthesis Protein SpsA, Chain A"/>
    <property type="match status" value="1"/>
</dbReference>
<dbReference type="PIRSF" id="PIRSF036626">
    <property type="entry name" value="MPTBd_MobAlike"/>
    <property type="match status" value="1"/>
</dbReference>
<keyword evidence="3" id="KW-0418">Kinase</keyword>
<dbReference type="PANTHER" id="PTHR43777:SF1">
    <property type="entry name" value="MOLYBDENUM COFACTOR CYTIDYLYLTRANSFERASE"/>
    <property type="match status" value="1"/>
</dbReference>
<keyword evidence="1" id="KW-0460">Magnesium</keyword>
<dbReference type="EMBL" id="LJYW01000001">
    <property type="protein sequence ID" value="KPL54121.1"/>
    <property type="molecule type" value="Genomic_DNA"/>
</dbReference>
<dbReference type="SMART" id="SM00852">
    <property type="entry name" value="MoCF_biosynth"/>
    <property type="match status" value="1"/>
</dbReference>
<evidence type="ECO:0000313" key="3">
    <source>
        <dbReference type="EMBL" id="KPL54121.1"/>
    </source>
</evidence>
<dbReference type="Pfam" id="PF00994">
    <property type="entry name" value="MoCF_biosynth"/>
    <property type="match status" value="1"/>
</dbReference>
<dbReference type="CDD" id="cd04182">
    <property type="entry name" value="GT_2_like_f"/>
    <property type="match status" value="1"/>
</dbReference>
<dbReference type="InterPro" id="IPR001453">
    <property type="entry name" value="MoaB/Mog_dom"/>
</dbReference>
<accession>A0A0N8GFE8</accession>
<dbReference type="InterPro" id="IPR025877">
    <property type="entry name" value="MobA-like_NTP_Trfase"/>
</dbReference>
<sequence>MKFGPVPVDEAAGAILAHAVATPAGTFRKGQRIGAAEVAAFRAAGLDAVVAAVPGPDDLDEDAAAGRIAEALAGAGIRVEPPATGRSNLFAAAPGLLIVDRAGIDALNGLDPGITFATLPAHAAAETGRMVATVKIIPFALSKAVVDRAVAAIRAAGPLVSIAAYRPQRVAVVSTLLPSLKASVIDKTLRVMAERLTPAGSAIVADRRVPHAEAPLAAAIRAAVAEDRADLVVVFGASAVVDRRDVIPAAIEAAGGRVDHFGMPVDPGNLLLVGALDGRPVLGAPGCARSPRENGFDWILARLLADLPVGPAEIVGLGVGGLLMDIVSRPAPRAAPNEAEVPEARRIAAVVLAAGRSTRMGGPNKLLATLDGKPLVRHAAEAALASRADSVTVVTGHMAAEVAAALDGLDVRVVHNPDYAEGLSTSMRTGIGAVPEAAEAAVILLGDMPRVDAAVVDRLIEAYDPARGALVIVPTAAGQRGNPVLISRRFFPDLMAVAGDVGARQVLRGYPEAIVEIELGAAVALDLDTPEALAAAGGRTAAD</sequence>
<evidence type="ECO:0000259" key="2">
    <source>
        <dbReference type="SMART" id="SM00852"/>
    </source>
</evidence>
<dbReference type="InterPro" id="IPR029044">
    <property type="entry name" value="Nucleotide-diphossugar_trans"/>
</dbReference>
<feature type="domain" description="MoaB/Mog" evidence="2">
    <location>
        <begin position="171"/>
        <end position="305"/>
    </location>
</feature>
<dbReference type="PANTHER" id="PTHR43777">
    <property type="entry name" value="MOLYBDENUM COFACTOR CYTIDYLYLTRANSFERASE"/>
    <property type="match status" value="1"/>
</dbReference>
<dbReference type="Proteomes" id="UP000048984">
    <property type="component" value="Unassembled WGS sequence"/>
</dbReference>
<dbReference type="GO" id="GO:0016779">
    <property type="term" value="F:nucleotidyltransferase activity"/>
    <property type="evidence" value="ECO:0007669"/>
    <property type="project" value="UniProtKB-ARBA"/>
</dbReference>
<reference evidence="3 4" key="2">
    <citation type="submission" date="2015-10" db="EMBL/GenBank/DDBJ databases">
        <title>Draft Genome Sequence of Prosthecomicrobium hirschii ATCC 27832.</title>
        <authorList>
            <person name="Daniel J."/>
            <person name="Givan S.A."/>
            <person name="Brun Y.V."/>
            <person name="Brown P.J."/>
        </authorList>
    </citation>
    <scope>NUCLEOTIDE SEQUENCE [LARGE SCALE GENOMIC DNA]</scope>
    <source>
        <strain evidence="3 4">16</strain>
    </source>
</reference>
<dbReference type="GO" id="GO:0016301">
    <property type="term" value="F:kinase activity"/>
    <property type="evidence" value="ECO:0007669"/>
    <property type="project" value="UniProtKB-KW"/>
</dbReference>
<comment type="caution">
    <text evidence="3">The sequence shown here is derived from an EMBL/GenBank/DDBJ whole genome shotgun (WGS) entry which is preliminary data.</text>
</comment>
<evidence type="ECO:0000313" key="4">
    <source>
        <dbReference type="Proteomes" id="UP000048984"/>
    </source>
</evidence>
<gene>
    <name evidence="3" type="ORF">ABB55_19450</name>
</gene>
<name>A0A0N8GFE8_9HYPH</name>
<dbReference type="STRING" id="665126.ABB55_19450"/>
<organism evidence="3 4">
    <name type="scientific">Prosthecodimorpha hirschii</name>
    <dbReference type="NCBI Taxonomy" id="665126"/>
    <lineage>
        <taxon>Bacteria</taxon>
        <taxon>Pseudomonadati</taxon>
        <taxon>Pseudomonadota</taxon>
        <taxon>Alphaproteobacteria</taxon>
        <taxon>Hyphomicrobiales</taxon>
        <taxon>Ancalomicrobiaceae</taxon>
        <taxon>Prosthecodimorpha</taxon>
    </lineage>
</organism>
<dbReference type="CDD" id="cd03522">
    <property type="entry name" value="MoeA_like"/>
    <property type="match status" value="1"/>
</dbReference>
<evidence type="ECO:0000256" key="1">
    <source>
        <dbReference type="ARBA" id="ARBA00022842"/>
    </source>
</evidence>
<proteinExistence type="predicted"/>
<dbReference type="SUPFAM" id="SSF53448">
    <property type="entry name" value="Nucleotide-diphospho-sugar transferases"/>
    <property type="match status" value="1"/>
</dbReference>
<dbReference type="AlphaFoldDB" id="A0A0N8GFE8"/>
<keyword evidence="4" id="KW-1185">Reference proteome</keyword>
<reference evidence="3 4" key="1">
    <citation type="submission" date="2015-09" db="EMBL/GenBank/DDBJ databases">
        <authorList>
            <consortium name="Swine Surveillance"/>
        </authorList>
    </citation>
    <scope>NUCLEOTIDE SEQUENCE [LARGE SCALE GENOMIC DNA]</scope>
    <source>
        <strain evidence="3 4">16</strain>
    </source>
</reference>
<dbReference type="Pfam" id="PF12804">
    <property type="entry name" value="NTP_transf_3"/>
    <property type="match status" value="1"/>
</dbReference>
<dbReference type="RefSeq" id="WP_054360287.1">
    <property type="nucleotide sequence ID" value="NZ_LJYW01000001.1"/>
</dbReference>
<dbReference type="Gene3D" id="3.40.980.10">
    <property type="entry name" value="MoaB/Mog-like domain"/>
    <property type="match status" value="1"/>
</dbReference>
<keyword evidence="3" id="KW-0808">Transferase</keyword>
<dbReference type="InterPro" id="IPR012184">
    <property type="entry name" value="Bifunc_Mopterin-bd"/>
</dbReference>
<dbReference type="InterPro" id="IPR036425">
    <property type="entry name" value="MoaB/Mog-like_dom_sf"/>
</dbReference>